<feature type="compositionally biased region" description="Low complexity" evidence="5">
    <location>
        <begin position="1139"/>
        <end position="1149"/>
    </location>
</feature>
<keyword evidence="8" id="KW-1185">Reference proteome</keyword>
<dbReference type="PANTHER" id="PTHR23069">
    <property type="entry name" value="AAA DOMAIN-CONTAINING"/>
    <property type="match status" value="1"/>
</dbReference>
<feature type="compositionally biased region" description="Low complexity" evidence="5">
    <location>
        <begin position="1001"/>
        <end position="1010"/>
    </location>
</feature>
<feature type="compositionally biased region" description="Basic residues" evidence="5">
    <location>
        <begin position="1450"/>
        <end position="1465"/>
    </location>
</feature>
<dbReference type="InterPro" id="IPR027417">
    <property type="entry name" value="P-loop_NTPase"/>
</dbReference>
<keyword evidence="7" id="KW-0378">Hydrolase</keyword>
<evidence type="ECO:0000256" key="2">
    <source>
        <dbReference type="ARBA" id="ARBA00022741"/>
    </source>
</evidence>
<evidence type="ECO:0000256" key="4">
    <source>
        <dbReference type="ARBA" id="ARBA00023117"/>
    </source>
</evidence>
<feature type="region of interest" description="Disordered" evidence="5">
    <location>
        <begin position="134"/>
        <end position="157"/>
    </location>
</feature>
<feature type="compositionally biased region" description="Basic and acidic residues" evidence="5">
    <location>
        <begin position="1150"/>
        <end position="1166"/>
    </location>
</feature>
<dbReference type="PROSITE" id="PS50817">
    <property type="entry name" value="INTEIN_N_TER"/>
    <property type="match status" value="1"/>
</dbReference>
<comment type="caution">
    <text evidence="7">The sequence shown here is derived from an EMBL/GenBank/DDBJ whole genome shotgun (WGS) entry which is preliminary data.</text>
</comment>
<dbReference type="InterPro" id="IPR041569">
    <property type="entry name" value="AAA_lid_3"/>
</dbReference>
<accession>A0ABQ9YM88</accession>
<dbReference type="Gene3D" id="3.40.50.300">
    <property type="entry name" value="P-loop containing nucleotide triphosphate hydrolases"/>
    <property type="match status" value="2"/>
</dbReference>
<feature type="region of interest" description="Disordered" evidence="5">
    <location>
        <begin position="983"/>
        <end position="1199"/>
    </location>
</feature>
<proteinExistence type="inferred from homology"/>
<feature type="compositionally biased region" description="Polar residues" evidence="5">
    <location>
        <begin position="990"/>
        <end position="1000"/>
    </location>
</feature>
<keyword evidence="3" id="KW-0067">ATP-binding</keyword>
<feature type="compositionally biased region" description="Low complexity" evidence="5">
    <location>
        <begin position="1226"/>
        <end position="1237"/>
    </location>
</feature>
<dbReference type="InterPro" id="IPR003959">
    <property type="entry name" value="ATPase_AAA_core"/>
</dbReference>
<feature type="compositionally biased region" description="Polar residues" evidence="5">
    <location>
        <begin position="189"/>
        <end position="200"/>
    </location>
</feature>
<evidence type="ECO:0000256" key="5">
    <source>
        <dbReference type="SAM" id="MobiDB-lite"/>
    </source>
</evidence>
<dbReference type="InterPro" id="IPR003593">
    <property type="entry name" value="AAA+_ATPase"/>
</dbReference>
<feature type="region of interest" description="Disordered" evidence="5">
    <location>
        <begin position="925"/>
        <end position="961"/>
    </location>
</feature>
<evidence type="ECO:0000256" key="3">
    <source>
        <dbReference type="ARBA" id="ARBA00022840"/>
    </source>
</evidence>
<keyword evidence="2" id="KW-0547">Nucleotide-binding</keyword>
<dbReference type="GO" id="GO:0016787">
    <property type="term" value="F:hydrolase activity"/>
    <property type="evidence" value="ECO:0007669"/>
    <property type="project" value="UniProtKB-KW"/>
</dbReference>
<feature type="region of interest" description="Disordered" evidence="5">
    <location>
        <begin position="1695"/>
        <end position="1720"/>
    </location>
</feature>
<feature type="compositionally biased region" description="Basic and acidic residues" evidence="5">
    <location>
        <begin position="1704"/>
        <end position="1715"/>
    </location>
</feature>
<feature type="compositionally biased region" description="Basic and acidic residues" evidence="5">
    <location>
        <begin position="24"/>
        <end position="36"/>
    </location>
</feature>
<gene>
    <name evidence="7" type="ORF">BLNAU_169</name>
</gene>
<dbReference type="EC" id="3.6.1.-" evidence="7"/>
<dbReference type="PROSITE" id="PS00674">
    <property type="entry name" value="AAA"/>
    <property type="match status" value="1"/>
</dbReference>
<feature type="compositionally biased region" description="Low complexity" evidence="5">
    <location>
        <begin position="1292"/>
        <end position="1311"/>
    </location>
</feature>
<feature type="compositionally biased region" description="Basic residues" evidence="5">
    <location>
        <begin position="1"/>
        <end position="15"/>
    </location>
</feature>
<evidence type="ECO:0000256" key="1">
    <source>
        <dbReference type="ARBA" id="ARBA00006914"/>
    </source>
</evidence>
<evidence type="ECO:0000313" key="7">
    <source>
        <dbReference type="EMBL" id="KAK2964869.1"/>
    </source>
</evidence>
<dbReference type="Pfam" id="PF17862">
    <property type="entry name" value="AAA_lid_3"/>
    <property type="match status" value="1"/>
</dbReference>
<name>A0ABQ9YM88_9EUKA</name>
<dbReference type="PANTHER" id="PTHR23069:SF0">
    <property type="entry name" value="TAT-BINDING HOMOLOG 7"/>
    <property type="match status" value="1"/>
</dbReference>
<dbReference type="InterPro" id="IPR003960">
    <property type="entry name" value="ATPase_AAA_CS"/>
</dbReference>
<dbReference type="Pfam" id="PF00004">
    <property type="entry name" value="AAA"/>
    <property type="match status" value="1"/>
</dbReference>
<feature type="region of interest" description="Disordered" evidence="5">
    <location>
        <begin position="174"/>
        <end position="256"/>
    </location>
</feature>
<feature type="compositionally biased region" description="Polar residues" evidence="5">
    <location>
        <begin position="148"/>
        <end position="157"/>
    </location>
</feature>
<dbReference type="SMART" id="SM00382">
    <property type="entry name" value="AAA"/>
    <property type="match status" value="1"/>
</dbReference>
<feature type="compositionally biased region" description="Basic and acidic residues" evidence="5">
    <location>
        <begin position="222"/>
        <end position="244"/>
    </location>
</feature>
<sequence>MPPTRKLRFLQKAKHQIATSSENTHSDQKKQEKSEDSFNDSYFSPSSEDENEPSSESFDPVLANLPTRRVTRGMERKQKERGDNKMVLRQKEKSIFAQMRDISSADIAISESDTAPSEEKKVMETLNEQKLIRREWRDKPEPVHDLHTTPNSNEMQPLDTVSSLLKLVNAVPTHAVQPQTHNGKRNRISQRQDSDNQIISPKSVDRKARALGSPTPSSQPKKSREVRNRDLVRRRGEKTRKEARDDSDDSSNAKDDIQPIRIDTNLTFRDVGGLDNVISLLHEMVVLPLMFPDLFQNRNGGGTHMPRGILLTGPPGTGKTHLVRCLAGVCANMSDFIIPKSGQISTSSDSEVSDSSSYSGKKFRLKRKFNETKRKKEGSISLFMRKGADILSKWVGETERSLRKLFQRASELAPSIIFFDEIDGLAPVRSSRQDQIHSSIVTTLLSLMDGIEDRGNVIVIGATNRPDSVDPALRRPGRFDREIVLPIPSPIARAAILKVHSAGWQMDEKTRTRLMSEVAEKTEGLTGADLKALCDESYLSALRRIHSSLFRFDQLENLIERRKKARRLRRAEEDQEVMGNEVKEREIDPPFPIPDLSRPIIPLISDFMEALSMINPTYQRSHRSFIRPLPTHLLPLRTVAINEIVRPFRSEQPCLHSDAFSWLTLPTQTKRVCLVSGQAGQGQLVFASHLIWSLSSREVFDCSIISLSSPSASHSIHSTSFDSSFNRTEQTTGSMEDAFANKLTQWVVNKANTAQSKSTSLSSTHNTQNSSQTPSILFIPSFETWFSQVSESCHEMLLDAVRDVRSWVGELSTIQVALKSNDTPDKQPSIMNVPSHLVVCTLNCDEDELSEEARMFLNTLGNAAPSLLSSEKLDSGVVSVRLANPTREELTASVVSIVKSSFESVVVHHFLPFLSNCFSEQQRREREQKEKEEQAERERRRQEQNMEAELKKQEAEEETRKQLNLEREQQFLAHLELDQKREQMERDQHNTLNSDPGHNNSSEPLSTSETPPSPPHMPDEQPQPLHNDPSTQTDRKSENKTTVQTKSVKYPLLTSNNLNEIQPATPLNLRSAASAGSKGIDESQADQITPKNTSKHRQSNHLSKTELKRRKDLERGLVQINSPEWSSHDGSSDLFSHTNLSSDSDNSQSQRDETNNEENKDERPSSNEENTSNKPIPETIQTNPLSLEPIPEPQPQSNQRLLTYYPLPPILQTLPHIKPSRQLFNPPSDSQSSLDQSQPHEGRQNTSLPQVSDDRQKQEAGTITQPRKTFHIKQSHTVQPKHEPVSTPNTDQSLSTPSTSQPTPITQPSHSPITIRLKRPLADRRQLQPSRTVIFTQQEHFDVSEDSAVSSSCSSASEFFYHSSTIKQQSYLRELRLLLRQLILKILKNVKFRDFDAALSTLSAVILDQWRIEHGQDTPESQLFPNTHVPTLNQPATLPSPVHSQSAQTKAKKGKQRSGNRRKMRYGSSEYEEPTELSSSTSHYLKTKKASPATPAPSPAPSILTVFPPADPQCLVSMPKDKFHQPFDQQSVLYPHFPQNRKMTSTLISHTSPRPPLPTLTQPLLSPEQALQQSLTLTFIPLSSQLTLIDNNFHETVGTFLLTMYQLRNSIKFIANGEWPDKLVVSNEQTDAVPLISHFKSHPNDECVDCARKLMWRASDLVDICENEVETMNRKAVRKCEVYYLRRLRRKKEHVERKMKRKMKAAEEQKRENEKNTLSSQPLLPQLNLTTLLSSFLTQQSYSLLPACQQFTTAMLRRIESNHTESIEEDGIGVLSFEDCAVLLSRIGSRLEWTEQDTELVMRECVDEDTREMLRDGDDPMVTILAAILRALLSKIGQI</sequence>
<dbReference type="Proteomes" id="UP001281761">
    <property type="component" value="Unassembled WGS sequence"/>
</dbReference>
<dbReference type="Gene3D" id="1.10.8.60">
    <property type="match status" value="1"/>
</dbReference>
<protein>
    <submittedName>
        <fullName evidence="7">ATPase histone chaperone YTA7</fullName>
        <ecNumber evidence="7">3.6.1.-</ecNumber>
    </submittedName>
</protein>
<feature type="region of interest" description="Disordered" evidence="5">
    <location>
        <begin position="1417"/>
        <end position="1505"/>
    </location>
</feature>
<comment type="similarity">
    <text evidence="1">Belongs to the AAA ATPase family.</text>
</comment>
<feature type="compositionally biased region" description="Polar residues" evidence="5">
    <location>
        <begin position="1167"/>
        <end position="1185"/>
    </location>
</feature>
<feature type="region of interest" description="Disordered" evidence="5">
    <location>
        <begin position="1"/>
        <end position="89"/>
    </location>
</feature>
<evidence type="ECO:0000259" key="6">
    <source>
        <dbReference type="SMART" id="SM00382"/>
    </source>
</evidence>
<reference evidence="7 8" key="1">
    <citation type="journal article" date="2022" name="bioRxiv">
        <title>Genomics of Preaxostyla Flagellates Illuminates Evolutionary Transitions and the Path Towards Mitochondrial Loss.</title>
        <authorList>
            <person name="Novak L.V.F."/>
            <person name="Treitli S.C."/>
            <person name="Pyrih J."/>
            <person name="Halakuc P."/>
            <person name="Pipaliya S.V."/>
            <person name="Vacek V."/>
            <person name="Brzon O."/>
            <person name="Soukal P."/>
            <person name="Eme L."/>
            <person name="Dacks J.B."/>
            <person name="Karnkowska A."/>
            <person name="Elias M."/>
            <person name="Hampl V."/>
        </authorList>
    </citation>
    <scope>NUCLEOTIDE SEQUENCE [LARGE SCALE GENOMIC DNA]</scope>
    <source>
        <strain evidence="7">NAU3</strain>
        <tissue evidence="7">Gut</tissue>
    </source>
</reference>
<feature type="compositionally biased region" description="Basic and acidic residues" evidence="5">
    <location>
        <begin position="1103"/>
        <end position="1115"/>
    </location>
</feature>
<dbReference type="InterPro" id="IPR006141">
    <property type="entry name" value="Intein_N"/>
</dbReference>
<organism evidence="7 8">
    <name type="scientific">Blattamonas nauphoetae</name>
    <dbReference type="NCBI Taxonomy" id="2049346"/>
    <lineage>
        <taxon>Eukaryota</taxon>
        <taxon>Metamonada</taxon>
        <taxon>Preaxostyla</taxon>
        <taxon>Oxymonadida</taxon>
        <taxon>Blattamonas</taxon>
    </lineage>
</organism>
<feature type="domain" description="AAA+ ATPase" evidence="6">
    <location>
        <begin position="305"/>
        <end position="489"/>
    </location>
</feature>
<dbReference type="SUPFAM" id="SSF52540">
    <property type="entry name" value="P-loop containing nucleoside triphosphate hydrolases"/>
    <property type="match status" value="1"/>
</dbReference>
<evidence type="ECO:0000313" key="8">
    <source>
        <dbReference type="Proteomes" id="UP001281761"/>
    </source>
</evidence>
<keyword evidence="4" id="KW-0103">Bromodomain</keyword>
<feature type="compositionally biased region" description="Polar residues" evidence="5">
    <location>
        <begin position="1418"/>
        <end position="1449"/>
    </location>
</feature>
<feature type="region of interest" description="Disordered" evidence="5">
    <location>
        <begin position="1219"/>
        <end position="1311"/>
    </location>
</feature>
<feature type="compositionally biased region" description="Polar residues" evidence="5">
    <location>
        <begin position="1040"/>
        <end position="1062"/>
    </location>
</feature>
<feature type="compositionally biased region" description="Basic and acidic residues" evidence="5">
    <location>
        <begin position="72"/>
        <end position="89"/>
    </location>
</feature>
<feature type="compositionally biased region" description="Basic and acidic residues" evidence="5">
    <location>
        <begin position="134"/>
        <end position="147"/>
    </location>
</feature>
<dbReference type="InterPro" id="IPR045199">
    <property type="entry name" value="ATAD2-like"/>
</dbReference>
<dbReference type="EMBL" id="JARBJD010000001">
    <property type="protein sequence ID" value="KAK2964869.1"/>
    <property type="molecule type" value="Genomic_DNA"/>
</dbReference>